<reference evidence="6" key="1">
    <citation type="journal article" date="2019" name="Int. J. Syst. Evol. Microbiol.">
        <title>The Global Catalogue of Microorganisms (GCM) 10K type strain sequencing project: providing services to taxonomists for standard genome sequencing and annotation.</title>
        <authorList>
            <consortium name="The Broad Institute Genomics Platform"/>
            <consortium name="The Broad Institute Genome Sequencing Center for Infectious Disease"/>
            <person name="Wu L."/>
            <person name="Ma J."/>
        </authorList>
    </citation>
    <scope>NUCLEOTIDE SEQUENCE [LARGE SCALE GENOMIC DNA]</scope>
    <source>
        <strain evidence="6">CECT 8472</strain>
    </source>
</reference>
<organism evidence="5 6">
    <name type="scientific">Fodinicurvata halophila</name>
    <dbReference type="NCBI Taxonomy" id="1419723"/>
    <lineage>
        <taxon>Bacteria</taxon>
        <taxon>Pseudomonadati</taxon>
        <taxon>Pseudomonadota</taxon>
        <taxon>Alphaproteobacteria</taxon>
        <taxon>Rhodospirillales</taxon>
        <taxon>Rhodovibrionaceae</taxon>
        <taxon>Fodinicurvata</taxon>
    </lineage>
</organism>
<dbReference type="Gene3D" id="1.10.10.10">
    <property type="entry name" value="Winged helix-like DNA-binding domain superfamily/Winged helix DNA-binding domain"/>
    <property type="match status" value="1"/>
</dbReference>
<keyword evidence="2" id="KW-0238">DNA-binding</keyword>
<accession>A0ABV8UGC6</accession>
<dbReference type="EMBL" id="JBHSCW010000001">
    <property type="protein sequence ID" value="MFC4350333.1"/>
    <property type="molecule type" value="Genomic_DNA"/>
</dbReference>
<evidence type="ECO:0000313" key="6">
    <source>
        <dbReference type="Proteomes" id="UP001595799"/>
    </source>
</evidence>
<dbReference type="Proteomes" id="UP001595799">
    <property type="component" value="Unassembled WGS sequence"/>
</dbReference>
<comment type="caution">
    <text evidence="5">The sequence shown here is derived from an EMBL/GenBank/DDBJ whole genome shotgun (WGS) entry which is preliminary data.</text>
</comment>
<sequence length="233" mass="25952">MNQIRNPHLGRAAVSAMQDLLARIESGEFSLGQQLPSERELANLLGVARNTLRAALQQLESDGFLTRQIGRGTFVAQIPNRSSGSFLSRRMRNASPADLMEVRLIIEPHVAALAASRGSNEDIDRIQIALRTSLSARGLAEFEHWDAELHLAIFHATKNALLVDYCDAINAIRNEPSWYRLKKRTVSTDTRTLYDQQHSAIVQAIADRDPETAQKLMTQHMSSIRDNMLGVLG</sequence>
<dbReference type="PANTHER" id="PTHR43537:SF5">
    <property type="entry name" value="UXU OPERON TRANSCRIPTIONAL REGULATOR"/>
    <property type="match status" value="1"/>
</dbReference>
<keyword evidence="6" id="KW-1185">Reference proteome</keyword>
<dbReference type="RefSeq" id="WP_382420670.1">
    <property type="nucleotide sequence ID" value="NZ_JBHSCW010000001.1"/>
</dbReference>
<proteinExistence type="predicted"/>
<keyword evidence="3" id="KW-0804">Transcription</keyword>
<dbReference type="InterPro" id="IPR036390">
    <property type="entry name" value="WH_DNA-bd_sf"/>
</dbReference>
<name>A0ABV8UGC6_9PROT</name>
<dbReference type="SMART" id="SM00895">
    <property type="entry name" value="FCD"/>
    <property type="match status" value="1"/>
</dbReference>
<dbReference type="InterPro" id="IPR011711">
    <property type="entry name" value="GntR_C"/>
</dbReference>
<evidence type="ECO:0000259" key="4">
    <source>
        <dbReference type="PROSITE" id="PS50949"/>
    </source>
</evidence>
<dbReference type="PANTHER" id="PTHR43537">
    <property type="entry name" value="TRANSCRIPTIONAL REGULATOR, GNTR FAMILY"/>
    <property type="match status" value="1"/>
</dbReference>
<dbReference type="InterPro" id="IPR036388">
    <property type="entry name" value="WH-like_DNA-bd_sf"/>
</dbReference>
<dbReference type="Pfam" id="PF00392">
    <property type="entry name" value="GntR"/>
    <property type="match status" value="1"/>
</dbReference>
<keyword evidence="1" id="KW-0805">Transcription regulation</keyword>
<evidence type="ECO:0000256" key="1">
    <source>
        <dbReference type="ARBA" id="ARBA00023015"/>
    </source>
</evidence>
<evidence type="ECO:0000313" key="5">
    <source>
        <dbReference type="EMBL" id="MFC4350333.1"/>
    </source>
</evidence>
<dbReference type="PRINTS" id="PR00035">
    <property type="entry name" value="HTHGNTR"/>
</dbReference>
<dbReference type="SUPFAM" id="SSF46785">
    <property type="entry name" value="Winged helix' DNA-binding domain"/>
    <property type="match status" value="1"/>
</dbReference>
<dbReference type="SMART" id="SM00345">
    <property type="entry name" value="HTH_GNTR"/>
    <property type="match status" value="1"/>
</dbReference>
<dbReference type="Gene3D" id="1.20.120.530">
    <property type="entry name" value="GntR ligand-binding domain-like"/>
    <property type="match status" value="1"/>
</dbReference>
<evidence type="ECO:0000256" key="3">
    <source>
        <dbReference type="ARBA" id="ARBA00023163"/>
    </source>
</evidence>
<dbReference type="SUPFAM" id="SSF48008">
    <property type="entry name" value="GntR ligand-binding domain-like"/>
    <property type="match status" value="1"/>
</dbReference>
<dbReference type="InterPro" id="IPR000524">
    <property type="entry name" value="Tscrpt_reg_HTH_GntR"/>
</dbReference>
<dbReference type="CDD" id="cd07377">
    <property type="entry name" value="WHTH_GntR"/>
    <property type="match status" value="1"/>
</dbReference>
<gene>
    <name evidence="5" type="ORF">ACFOW6_02125</name>
</gene>
<evidence type="ECO:0000256" key="2">
    <source>
        <dbReference type="ARBA" id="ARBA00023125"/>
    </source>
</evidence>
<protein>
    <submittedName>
        <fullName evidence="5">FadR/GntR family transcriptional regulator</fullName>
    </submittedName>
</protein>
<dbReference type="InterPro" id="IPR008920">
    <property type="entry name" value="TF_FadR/GntR_C"/>
</dbReference>
<dbReference type="Pfam" id="PF07729">
    <property type="entry name" value="FCD"/>
    <property type="match status" value="1"/>
</dbReference>
<dbReference type="PROSITE" id="PS50949">
    <property type="entry name" value="HTH_GNTR"/>
    <property type="match status" value="1"/>
</dbReference>
<feature type="domain" description="HTH gntR-type" evidence="4">
    <location>
        <begin position="10"/>
        <end position="78"/>
    </location>
</feature>